<protein>
    <submittedName>
        <fullName evidence="1">SIMPL domain-containing protein</fullName>
    </submittedName>
</protein>
<dbReference type="Proteomes" id="UP001595387">
    <property type="component" value="Unassembled WGS sequence"/>
</dbReference>
<organism evidence="1 2">
    <name type="scientific">Virgibacillus sediminis</name>
    <dbReference type="NCBI Taxonomy" id="202260"/>
    <lineage>
        <taxon>Bacteria</taxon>
        <taxon>Bacillati</taxon>
        <taxon>Bacillota</taxon>
        <taxon>Bacilli</taxon>
        <taxon>Bacillales</taxon>
        <taxon>Bacillaceae</taxon>
        <taxon>Virgibacillus</taxon>
    </lineage>
</organism>
<evidence type="ECO:0000313" key="2">
    <source>
        <dbReference type="Proteomes" id="UP001595387"/>
    </source>
</evidence>
<dbReference type="EMBL" id="JBHRRZ010000002">
    <property type="protein sequence ID" value="MFC2946967.1"/>
    <property type="molecule type" value="Genomic_DNA"/>
</dbReference>
<comment type="caution">
    <text evidence="1">The sequence shown here is derived from an EMBL/GenBank/DDBJ whole genome shotgun (WGS) entry which is preliminary data.</text>
</comment>
<dbReference type="RefSeq" id="WP_390301653.1">
    <property type="nucleotide sequence ID" value="NZ_JBHRRZ010000002.1"/>
</dbReference>
<keyword evidence="2" id="KW-1185">Reference proteome</keyword>
<dbReference type="InterPro" id="IPR007497">
    <property type="entry name" value="SIMPL/DUF541"/>
</dbReference>
<dbReference type="Gene3D" id="3.30.70.2970">
    <property type="entry name" value="Protein of unknown function (DUF541), domain 2"/>
    <property type="match status" value="1"/>
</dbReference>
<dbReference type="Gene3D" id="3.30.110.170">
    <property type="entry name" value="Protein of unknown function (DUF541), domain 1"/>
    <property type="match status" value="1"/>
</dbReference>
<gene>
    <name evidence="1" type="ORF">ACFODW_01120</name>
</gene>
<accession>A0ABV7A1M5</accession>
<dbReference type="Pfam" id="PF04402">
    <property type="entry name" value="SIMPL"/>
    <property type="match status" value="1"/>
</dbReference>
<dbReference type="PANTHER" id="PTHR34387:SF1">
    <property type="entry name" value="PERIPLASMIC IMMUNOGENIC PROTEIN"/>
    <property type="match status" value="1"/>
</dbReference>
<reference evidence="2" key="1">
    <citation type="journal article" date="2019" name="Int. J. Syst. Evol. Microbiol.">
        <title>The Global Catalogue of Microorganisms (GCM) 10K type strain sequencing project: providing services to taxonomists for standard genome sequencing and annotation.</title>
        <authorList>
            <consortium name="The Broad Institute Genomics Platform"/>
            <consortium name="The Broad Institute Genome Sequencing Center for Infectious Disease"/>
            <person name="Wu L."/>
            <person name="Ma J."/>
        </authorList>
    </citation>
    <scope>NUCLEOTIDE SEQUENCE [LARGE SCALE GENOMIC DNA]</scope>
    <source>
        <strain evidence="2">KCTC 13193</strain>
    </source>
</reference>
<dbReference type="PANTHER" id="PTHR34387">
    <property type="entry name" value="SLR1258 PROTEIN"/>
    <property type="match status" value="1"/>
</dbReference>
<evidence type="ECO:0000313" key="1">
    <source>
        <dbReference type="EMBL" id="MFC2946967.1"/>
    </source>
</evidence>
<proteinExistence type="predicted"/>
<dbReference type="InterPro" id="IPR052022">
    <property type="entry name" value="26kDa_periplasmic_antigen"/>
</dbReference>
<name>A0ABV7A1M5_9BACI</name>
<sequence>MNYYPVQYRQPAGLRRIITVVGKGSVSASPDAARIQLGVVTEDELLAQAQQENSSRMNQVIGTLRNQGVAAENIRTTAYRIEPRYDYVDGSQVFRGYEVYHEITVTVTDIGQAGALIDAAVQSGANRVVGIRLILRDQEAVYQQALQSALSNAVSKAVALAGTMQVSIDTTPINITEQSVQAVQPYAAFTLAEEAAVTPIEPGQLTITAEIEAEFAY</sequence>